<dbReference type="STRING" id="380244.SAMN05216298_3656"/>
<proteinExistence type="predicted"/>
<dbReference type="Pfam" id="PF01402">
    <property type="entry name" value="RHH_1"/>
    <property type="match status" value="1"/>
</dbReference>
<reference evidence="3" key="1">
    <citation type="submission" date="2016-10" db="EMBL/GenBank/DDBJ databases">
        <authorList>
            <person name="Varghese N."/>
            <person name="Submissions S."/>
        </authorList>
    </citation>
    <scope>NUCLEOTIDE SEQUENCE [LARGE SCALE GENOMIC DNA]</scope>
    <source>
        <strain evidence="3">CGMCC 4.3147</strain>
    </source>
</reference>
<evidence type="ECO:0000313" key="2">
    <source>
        <dbReference type="EMBL" id="SDL37122.1"/>
    </source>
</evidence>
<feature type="domain" description="Ribbon-helix-helix protein CopG" evidence="1">
    <location>
        <begin position="6"/>
        <end position="41"/>
    </location>
</feature>
<protein>
    <submittedName>
        <fullName evidence="2">Ribbon-helix-helix protein, copG family</fullName>
    </submittedName>
</protein>
<name>A0A1G9JIK2_9ACTN</name>
<dbReference type="InterPro" id="IPR002145">
    <property type="entry name" value="CopG"/>
</dbReference>
<evidence type="ECO:0000259" key="1">
    <source>
        <dbReference type="Pfam" id="PF01402"/>
    </source>
</evidence>
<accession>A0A1G9JIK2</accession>
<dbReference type="AlphaFoldDB" id="A0A1G9JIK2"/>
<evidence type="ECO:0000313" key="3">
    <source>
        <dbReference type="Proteomes" id="UP000198662"/>
    </source>
</evidence>
<dbReference type="GO" id="GO:0006355">
    <property type="term" value="P:regulation of DNA-templated transcription"/>
    <property type="evidence" value="ECO:0007669"/>
    <property type="project" value="InterPro"/>
</dbReference>
<sequence length="90" mass="10849">MHMAKKRTMVYADEEDLAIIKEAAKRYGVSEAEIIRNAIHRAAMSSRIWEEPFFTRTSKRLTPRDETPREAKKAVWDEQYEKYRQMRDER</sequence>
<keyword evidence="3" id="KW-1185">Reference proteome</keyword>
<organism evidence="2 3">
    <name type="scientific">Glycomyces sambucus</name>
    <dbReference type="NCBI Taxonomy" id="380244"/>
    <lineage>
        <taxon>Bacteria</taxon>
        <taxon>Bacillati</taxon>
        <taxon>Actinomycetota</taxon>
        <taxon>Actinomycetes</taxon>
        <taxon>Glycomycetales</taxon>
        <taxon>Glycomycetaceae</taxon>
        <taxon>Glycomyces</taxon>
    </lineage>
</organism>
<dbReference type="Proteomes" id="UP000198662">
    <property type="component" value="Unassembled WGS sequence"/>
</dbReference>
<gene>
    <name evidence="2" type="ORF">SAMN05216298_3656</name>
</gene>
<dbReference type="EMBL" id="FNGF01000005">
    <property type="protein sequence ID" value="SDL37122.1"/>
    <property type="molecule type" value="Genomic_DNA"/>
</dbReference>